<feature type="domain" description="DUF2027" evidence="2">
    <location>
        <begin position="80"/>
        <end position="219"/>
    </location>
</feature>
<sequence length="321" mass="36722">MKVGDKVRTLHGNEEGTIVRFLDKNLVEVEIEDGFGIPVLKNELVVVASEEEDYFERPERPAKPRSMADETTAKPTQQGIYLAYVSINDQQLSLHLVNATDFELPFSVGEDSNGNYQGISAGVLAPQTTAKLKNMQVAEFDQWPTLVVQLIFHRTGYFTLREPLQRKMRFKANTFFKSKATAPLLQKPAFVFRLDEQMGKPLDPDKLKEGMYAKRNNESETSMLRLERPPREVDLHIEKLTQKYDTMSNPEMLELQLRTFEEKLDQAIATGMDEITFIHGIGSGVLRDSIHKKLSQIQNIQYFKDTMRDKFGYGATLVRIK</sequence>
<accession>A0AA49GS34</accession>
<dbReference type="AlphaFoldDB" id="A0AA49GS34"/>
<dbReference type="Gene3D" id="2.60.40.1600">
    <property type="entry name" value="Smr-associated-like"/>
    <property type="match status" value="1"/>
</dbReference>
<organism evidence="3">
    <name type="scientific">Roseihalotalea indica</name>
    <dbReference type="NCBI Taxonomy" id="2867963"/>
    <lineage>
        <taxon>Bacteria</taxon>
        <taxon>Pseudomonadati</taxon>
        <taxon>Bacteroidota</taxon>
        <taxon>Cytophagia</taxon>
        <taxon>Cytophagales</taxon>
        <taxon>Catalimonadaceae</taxon>
        <taxon>Roseihalotalea</taxon>
    </lineage>
</organism>
<evidence type="ECO:0000259" key="2">
    <source>
        <dbReference type="Pfam" id="PF09640"/>
    </source>
</evidence>
<gene>
    <name evidence="3" type="ORF">K4G66_13190</name>
</gene>
<reference evidence="3" key="2">
    <citation type="journal article" date="2024" name="Antonie Van Leeuwenhoek">
        <title>Roseihalotalea indica gen. nov., sp. nov., a halophilic Bacteroidetes from mesopelagic Southwest Indian Ocean with higher carbohydrate metabolic potential.</title>
        <authorList>
            <person name="Chen B."/>
            <person name="Zhang M."/>
            <person name="Lin D."/>
            <person name="Ye J."/>
            <person name="Tang K."/>
        </authorList>
    </citation>
    <scope>NUCLEOTIDE SEQUENCE</scope>
    <source>
        <strain evidence="3">TK19036</strain>
    </source>
</reference>
<dbReference type="InterPro" id="IPR018598">
    <property type="entry name" value="DUF2027"/>
</dbReference>
<dbReference type="SUPFAM" id="SSF158949">
    <property type="entry name" value="Smr-associated domain-like"/>
    <property type="match status" value="1"/>
</dbReference>
<evidence type="ECO:0000259" key="1">
    <source>
        <dbReference type="Pfam" id="PF01713"/>
    </source>
</evidence>
<dbReference type="Pfam" id="PF09640">
    <property type="entry name" value="DUF2027"/>
    <property type="match status" value="1"/>
</dbReference>
<name>A0AA49GS34_9BACT</name>
<reference evidence="3" key="1">
    <citation type="journal article" date="2023" name="Comput. Struct. Biotechnol. J.">
        <title>Discovery of a novel marine Bacteroidetes with a rich repertoire of carbohydrate-active enzymes.</title>
        <authorList>
            <person name="Chen B."/>
            <person name="Liu G."/>
            <person name="Chen Q."/>
            <person name="Wang H."/>
            <person name="Liu L."/>
            <person name="Tang K."/>
        </authorList>
    </citation>
    <scope>NUCLEOTIDE SEQUENCE</scope>
    <source>
        <strain evidence="3">TK19036</strain>
    </source>
</reference>
<proteinExistence type="predicted"/>
<evidence type="ECO:0000313" key="3">
    <source>
        <dbReference type="EMBL" id="WKN39647.1"/>
    </source>
</evidence>
<dbReference type="InterPro" id="IPR036781">
    <property type="entry name" value="Smr_assoc-like_sf"/>
</dbReference>
<feature type="domain" description="Smr" evidence="1">
    <location>
        <begin position="260"/>
        <end position="321"/>
    </location>
</feature>
<dbReference type="EMBL" id="CP120682">
    <property type="protein sequence ID" value="WKN39647.1"/>
    <property type="molecule type" value="Genomic_DNA"/>
</dbReference>
<dbReference type="Pfam" id="PF01713">
    <property type="entry name" value="Smr"/>
    <property type="match status" value="1"/>
</dbReference>
<protein>
    <submittedName>
        <fullName evidence="3">DUF2027 domain-containing protein</fullName>
    </submittedName>
</protein>
<dbReference type="Gene3D" id="3.30.1370.110">
    <property type="match status" value="1"/>
</dbReference>
<dbReference type="InterPro" id="IPR002625">
    <property type="entry name" value="Smr_dom"/>
</dbReference>
<dbReference type="InterPro" id="IPR036063">
    <property type="entry name" value="Smr_dom_sf"/>
</dbReference>